<dbReference type="STRING" id="101127.A0A1X2G1Y7"/>
<dbReference type="Gene3D" id="3.30.470.160">
    <property type="entry name" value="Inositol polyphosphate kinase"/>
    <property type="match status" value="1"/>
</dbReference>
<gene>
    <name evidence="6" type="ORF">DM01DRAFT_1341130</name>
</gene>
<dbReference type="GO" id="GO:0008440">
    <property type="term" value="F:inositol-1,4,5-trisphosphate 3-kinase activity"/>
    <property type="evidence" value="ECO:0007669"/>
    <property type="project" value="TreeGrafter"/>
</dbReference>
<keyword evidence="3 4" id="KW-0418">Kinase</keyword>
<dbReference type="GO" id="GO:0005737">
    <property type="term" value="C:cytoplasm"/>
    <property type="evidence" value="ECO:0007669"/>
    <property type="project" value="TreeGrafter"/>
</dbReference>
<evidence type="ECO:0000313" key="6">
    <source>
        <dbReference type="EMBL" id="ORX42012.1"/>
    </source>
</evidence>
<dbReference type="GO" id="GO:0032958">
    <property type="term" value="P:inositol phosphate biosynthetic process"/>
    <property type="evidence" value="ECO:0007669"/>
    <property type="project" value="InterPro"/>
</dbReference>
<feature type="region of interest" description="Disordered" evidence="5">
    <location>
        <begin position="204"/>
        <end position="247"/>
    </location>
</feature>
<comment type="similarity">
    <text evidence="1 4">Belongs to the inositol phosphokinase (IPK) family.</text>
</comment>
<dbReference type="EMBL" id="MCGT01000081">
    <property type="protein sequence ID" value="ORX42012.1"/>
    <property type="molecule type" value="Genomic_DNA"/>
</dbReference>
<dbReference type="InterPro" id="IPR005522">
    <property type="entry name" value="IPK"/>
</dbReference>
<proteinExistence type="inferred from homology"/>
<dbReference type="Proteomes" id="UP000242146">
    <property type="component" value="Unassembled WGS sequence"/>
</dbReference>
<feature type="region of interest" description="Disordered" evidence="5">
    <location>
        <begin position="104"/>
        <end position="126"/>
    </location>
</feature>
<accession>A0A1X2G1Y7</accession>
<dbReference type="GO" id="GO:0005634">
    <property type="term" value="C:nucleus"/>
    <property type="evidence" value="ECO:0007669"/>
    <property type="project" value="TreeGrafter"/>
</dbReference>
<keyword evidence="2 4" id="KW-0808">Transferase</keyword>
<evidence type="ECO:0000256" key="4">
    <source>
        <dbReference type="RuleBase" id="RU363090"/>
    </source>
</evidence>
<name>A0A1X2G1Y7_9FUNG</name>
<sequence length="460" mass="52774">MHPSSQEENDDYVDPTKLTASIPLLPFDNQVGGHASLFRFSKRAICKPNEPLLNEWKQCNQNKQNRRRQTLSLQEQVLQEVLSPQAIQERLRQVQQWQQEKLLRRQSQRESLPSIPSPPSSLPTMEDRHRRWFDTSHLHDEHTDFLGRSAPTTTLHPRLRQCRLVSTPDFISPHPFDLPRQPSSDLDESDTLFTMEDIPITTSPAALASSPSTQLLAPPSTCSSSSLTRPVPHSDAEWSTRQTPDNPWSLQVYQRDRQRMQQQHHRQDPVKQYIVLEDLTDGLRYPCVLDLKMGVRQYGVDATPAKVKSQSLKSLQSTSHSLGVRVCGMQVYDNVNQQQIFWSYPHPDTFQSTLATYLDNGHGCQLAFIPIILDRLYRLADVIKSMDHYRFYTSSLLIIYDGDLDLLPPRKLDLRVIDFAHCMTQQDMVDHGHEFAYPPSHSALISAISLACAPWKNLQK</sequence>
<keyword evidence="7" id="KW-1185">Reference proteome</keyword>
<dbReference type="PANTHER" id="PTHR12400">
    <property type="entry name" value="INOSITOL POLYPHOSPHATE KINASE"/>
    <property type="match status" value="1"/>
</dbReference>
<feature type="compositionally biased region" description="Low complexity" evidence="5">
    <location>
        <begin position="204"/>
        <end position="221"/>
    </location>
</feature>
<reference evidence="6 7" key="1">
    <citation type="submission" date="2016-07" db="EMBL/GenBank/DDBJ databases">
        <title>Pervasive Adenine N6-methylation of Active Genes in Fungi.</title>
        <authorList>
            <consortium name="DOE Joint Genome Institute"/>
            <person name="Mondo S.J."/>
            <person name="Dannebaum R.O."/>
            <person name="Kuo R.C."/>
            <person name="Labutti K."/>
            <person name="Haridas S."/>
            <person name="Kuo A."/>
            <person name="Salamov A."/>
            <person name="Ahrendt S.R."/>
            <person name="Lipzen A."/>
            <person name="Sullivan W."/>
            <person name="Andreopoulos W.B."/>
            <person name="Clum A."/>
            <person name="Lindquist E."/>
            <person name="Daum C."/>
            <person name="Ramamoorthy G.K."/>
            <person name="Gryganskyi A."/>
            <person name="Culley D."/>
            <person name="Magnuson J.K."/>
            <person name="James T.Y."/>
            <person name="O'Malley M.A."/>
            <person name="Stajich J.E."/>
            <person name="Spatafora J.W."/>
            <person name="Visel A."/>
            <person name="Grigoriev I.V."/>
        </authorList>
    </citation>
    <scope>NUCLEOTIDE SEQUENCE [LARGE SCALE GENOMIC DNA]</scope>
    <source>
        <strain evidence="6 7">NRRL 3301</strain>
    </source>
</reference>
<dbReference type="EC" id="2.7.-.-" evidence="4"/>
<dbReference type="OrthoDB" id="2573163at2759"/>
<evidence type="ECO:0000256" key="5">
    <source>
        <dbReference type="SAM" id="MobiDB-lite"/>
    </source>
</evidence>
<evidence type="ECO:0000256" key="3">
    <source>
        <dbReference type="ARBA" id="ARBA00022777"/>
    </source>
</evidence>
<dbReference type="InterPro" id="IPR038286">
    <property type="entry name" value="IPK_sf"/>
</dbReference>
<organism evidence="6 7">
    <name type="scientific">Hesseltinella vesiculosa</name>
    <dbReference type="NCBI Taxonomy" id="101127"/>
    <lineage>
        <taxon>Eukaryota</taxon>
        <taxon>Fungi</taxon>
        <taxon>Fungi incertae sedis</taxon>
        <taxon>Mucoromycota</taxon>
        <taxon>Mucoromycotina</taxon>
        <taxon>Mucoromycetes</taxon>
        <taxon>Mucorales</taxon>
        <taxon>Cunninghamellaceae</taxon>
        <taxon>Hesseltinella</taxon>
    </lineage>
</organism>
<evidence type="ECO:0000256" key="1">
    <source>
        <dbReference type="ARBA" id="ARBA00007374"/>
    </source>
</evidence>
<dbReference type="SUPFAM" id="SSF56104">
    <property type="entry name" value="SAICAR synthase-like"/>
    <property type="match status" value="1"/>
</dbReference>
<evidence type="ECO:0000313" key="7">
    <source>
        <dbReference type="Proteomes" id="UP000242146"/>
    </source>
</evidence>
<dbReference type="Pfam" id="PF03770">
    <property type="entry name" value="IPK"/>
    <property type="match status" value="1"/>
</dbReference>
<dbReference type="GO" id="GO:0046854">
    <property type="term" value="P:phosphatidylinositol phosphate biosynthetic process"/>
    <property type="evidence" value="ECO:0007669"/>
    <property type="project" value="TreeGrafter"/>
</dbReference>
<dbReference type="GO" id="GO:0000824">
    <property type="term" value="F:inositol-1,4,5,6-tetrakisphosphate 3-kinase activity"/>
    <property type="evidence" value="ECO:0007669"/>
    <property type="project" value="TreeGrafter"/>
</dbReference>
<protein>
    <recommendedName>
        <fullName evidence="4">Kinase</fullName>
        <ecNumber evidence="4">2.7.-.-</ecNumber>
    </recommendedName>
</protein>
<evidence type="ECO:0000256" key="2">
    <source>
        <dbReference type="ARBA" id="ARBA00022679"/>
    </source>
</evidence>
<comment type="caution">
    <text evidence="6">The sequence shown here is derived from an EMBL/GenBank/DDBJ whole genome shotgun (WGS) entry which is preliminary data.</text>
</comment>
<dbReference type="AlphaFoldDB" id="A0A1X2G1Y7"/>
<dbReference type="PANTHER" id="PTHR12400:SF21">
    <property type="entry name" value="KINASE"/>
    <property type="match status" value="1"/>
</dbReference>